<feature type="non-terminal residue" evidence="14">
    <location>
        <position position="1"/>
    </location>
</feature>
<dbReference type="SUPFAM" id="SSF63411">
    <property type="entry name" value="LuxS/MPP-like metallohydrolase"/>
    <property type="match status" value="2"/>
</dbReference>
<dbReference type="GO" id="GO:0005743">
    <property type="term" value="C:mitochondrial inner membrane"/>
    <property type="evidence" value="ECO:0007669"/>
    <property type="project" value="UniProtKB-SubCell"/>
</dbReference>
<dbReference type="OrthoDB" id="6369905at2759"/>
<dbReference type="EMBL" id="CP055901">
    <property type="protein sequence ID" value="QKX60733.1"/>
    <property type="molecule type" value="Genomic_DNA"/>
</dbReference>
<keyword evidence="2" id="KW-0813">Transport</keyword>
<dbReference type="PANTHER" id="PTHR11851">
    <property type="entry name" value="METALLOPROTEASE"/>
    <property type="match status" value="1"/>
</dbReference>
<dbReference type="Gene3D" id="3.30.830.10">
    <property type="entry name" value="Metalloenzyme, LuxS/M16 peptidase-like"/>
    <property type="match status" value="2"/>
</dbReference>
<comment type="subcellular location">
    <subcellularLocation>
        <location evidence="1">Mitochondrion inner membrane</location>
        <topology evidence="1">Peripheral membrane protein</topology>
        <orientation evidence="1">Matrix side</orientation>
    </subcellularLocation>
</comment>
<dbReference type="InterPro" id="IPR007863">
    <property type="entry name" value="Peptidase_M16_C"/>
</dbReference>
<sequence length="555" mass="59097">TSPGRSRSCKIATARAKVAPAVVTCRHVTAQLLLIRFRPQANQGAANGVQARSARILKLFKRRSSRPQQQLAELPPPQGRSIAPHLPTIFFSSSTITRPIMLSRSAFARSAQRALRTQRRAFASAESPSLQYETTEAAGVKLANRDVGGPTTTLALVAKAGPRYQPFPGYTDALESFAFKSTLKRSGLRITREAELLGSEITAKHTRENVVLQAKFLSEDLPYFTELLAEVSSQTKYSPYEWNELVLPNIKLRQQVILEKAENLALNSAHATAFHRGLGESLFATSSTPVESYVSSEGLTEFAQSAYAKPNIALVSVGPNSADVSKWVSQFFGQQTSSTSSGQFKVKESVASKFYGGEQRTASQAGNAIVLSFPGSAQFGTSGYKPEVAVLAALLGGESSIKWTPGFSLIGKATEGHRVKVSTKNYGYSDAGLFTISVSGKADSVAAVSKGAVDALKKVAAGEVAAEEVKKAIALAKFRALEAAQVLETGVELTGSALINGTKPLQISEVASSFEKVSAQQVQQLAKSFVSGKASVAVVGDLFKLPFAEDLGLTV</sequence>
<keyword evidence="6" id="KW-0249">Electron transport</keyword>
<evidence type="ECO:0000256" key="5">
    <source>
        <dbReference type="ARBA" id="ARBA00022946"/>
    </source>
</evidence>
<dbReference type="Pfam" id="PF05193">
    <property type="entry name" value="Peptidase_M16_C"/>
    <property type="match status" value="1"/>
</dbReference>
<dbReference type="Pfam" id="PF00675">
    <property type="entry name" value="Peptidase_M16"/>
    <property type="match status" value="1"/>
</dbReference>
<comment type="similarity">
    <text evidence="9">Belongs to the peptidase M16 family. UQCRC2/QCR2 subfamily.</text>
</comment>
<evidence type="ECO:0000256" key="8">
    <source>
        <dbReference type="ARBA" id="ARBA00023136"/>
    </source>
</evidence>
<evidence type="ECO:0000259" key="12">
    <source>
        <dbReference type="Pfam" id="PF00675"/>
    </source>
</evidence>
<dbReference type="KEGG" id="trg:TRUGW13939_07879"/>
<dbReference type="PANTHER" id="PTHR11851:SF209">
    <property type="entry name" value="CYTOCHROME B-C1 COMPLEX SUBUNIT 2, MITOCHONDRIAL"/>
    <property type="match status" value="1"/>
</dbReference>
<accession>A0A7H8R7B3</accession>
<dbReference type="GeneID" id="55995369"/>
<evidence type="ECO:0000256" key="7">
    <source>
        <dbReference type="ARBA" id="ARBA00023128"/>
    </source>
</evidence>
<protein>
    <recommendedName>
        <fullName evidence="10">Cytochrome b-c1 complex subunit 2, mitochondrial</fullName>
    </recommendedName>
    <alternativeName>
        <fullName evidence="11">Core protein II</fullName>
    </alternativeName>
</protein>
<evidence type="ECO:0000256" key="4">
    <source>
        <dbReference type="ARBA" id="ARBA00022792"/>
    </source>
</evidence>
<dbReference type="Proteomes" id="UP000509510">
    <property type="component" value="Chromosome IV"/>
</dbReference>
<dbReference type="GO" id="GO:0046872">
    <property type="term" value="F:metal ion binding"/>
    <property type="evidence" value="ECO:0007669"/>
    <property type="project" value="InterPro"/>
</dbReference>
<dbReference type="InterPro" id="IPR011249">
    <property type="entry name" value="Metalloenz_LuxS/M16"/>
</dbReference>
<evidence type="ECO:0000313" key="14">
    <source>
        <dbReference type="EMBL" id="QKX60733.1"/>
    </source>
</evidence>
<evidence type="ECO:0000259" key="13">
    <source>
        <dbReference type="Pfam" id="PF05193"/>
    </source>
</evidence>
<feature type="domain" description="Peptidase M16 C-terminal" evidence="13">
    <location>
        <begin position="295"/>
        <end position="474"/>
    </location>
</feature>
<keyword evidence="3" id="KW-0679">Respiratory chain</keyword>
<keyword evidence="15" id="KW-1185">Reference proteome</keyword>
<dbReference type="InterPro" id="IPR011765">
    <property type="entry name" value="Pept_M16_N"/>
</dbReference>
<keyword evidence="7" id="KW-0496">Mitochondrion</keyword>
<reference evidence="15" key="1">
    <citation type="submission" date="2020-06" db="EMBL/GenBank/DDBJ databases">
        <title>A chromosome-scale genome assembly of Talaromyces rugulosus W13939.</title>
        <authorList>
            <person name="Wang B."/>
            <person name="Guo L."/>
            <person name="Ye K."/>
            <person name="Wang L."/>
        </authorList>
    </citation>
    <scope>NUCLEOTIDE SEQUENCE [LARGE SCALE GENOMIC DNA]</scope>
    <source>
        <strain evidence="15">W13939</strain>
    </source>
</reference>
<organism evidence="14 15">
    <name type="scientific">Talaromyces rugulosus</name>
    <name type="common">Penicillium rugulosum</name>
    <dbReference type="NCBI Taxonomy" id="121627"/>
    <lineage>
        <taxon>Eukaryota</taxon>
        <taxon>Fungi</taxon>
        <taxon>Dikarya</taxon>
        <taxon>Ascomycota</taxon>
        <taxon>Pezizomycotina</taxon>
        <taxon>Eurotiomycetes</taxon>
        <taxon>Eurotiomycetidae</taxon>
        <taxon>Eurotiales</taxon>
        <taxon>Trichocomaceae</taxon>
        <taxon>Talaromyces</taxon>
        <taxon>Talaromyces sect. Islandici</taxon>
    </lineage>
</organism>
<evidence type="ECO:0000256" key="3">
    <source>
        <dbReference type="ARBA" id="ARBA00022660"/>
    </source>
</evidence>
<name>A0A7H8R7B3_TALRU</name>
<feature type="domain" description="Peptidase M16 N-terminal" evidence="12">
    <location>
        <begin position="148"/>
        <end position="285"/>
    </location>
</feature>
<proteinExistence type="inferred from homology"/>
<evidence type="ECO:0000256" key="9">
    <source>
        <dbReference type="ARBA" id="ARBA00038146"/>
    </source>
</evidence>
<dbReference type="InterPro" id="IPR050361">
    <property type="entry name" value="MPP/UQCRC_Complex"/>
</dbReference>
<evidence type="ECO:0000256" key="6">
    <source>
        <dbReference type="ARBA" id="ARBA00022982"/>
    </source>
</evidence>
<keyword evidence="4" id="KW-0999">Mitochondrion inner membrane</keyword>
<dbReference type="FunFam" id="3.30.830.10:FF:000021">
    <property type="entry name" value="Cytochrome b-c1 complex subunit 2"/>
    <property type="match status" value="1"/>
</dbReference>
<gene>
    <name evidence="14" type="ORF">TRUGW13939_07879</name>
</gene>
<evidence type="ECO:0000256" key="10">
    <source>
        <dbReference type="ARBA" id="ARBA00040751"/>
    </source>
</evidence>
<keyword evidence="5" id="KW-0809">Transit peptide</keyword>
<dbReference type="AlphaFoldDB" id="A0A7H8R7B3"/>
<evidence type="ECO:0000256" key="11">
    <source>
        <dbReference type="ARBA" id="ARBA00041372"/>
    </source>
</evidence>
<keyword evidence="8" id="KW-0472">Membrane</keyword>
<evidence type="ECO:0000313" key="15">
    <source>
        <dbReference type="Proteomes" id="UP000509510"/>
    </source>
</evidence>
<evidence type="ECO:0000256" key="2">
    <source>
        <dbReference type="ARBA" id="ARBA00022448"/>
    </source>
</evidence>
<dbReference type="RefSeq" id="XP_035346909.1">
    <property type="nucleotide sequence ID" value="XM_035491016.1"/>
</dbReference>
<evidence type="ECO:0000256" key="1">
    <source>
        <dbReference type="ARBA" id="ARBA00004443"/>
    </source>
</evidence>
<dbReference type="FunFam" id="3.30.830.10:FF:000039">
    <property type="entry name" value="Ubiquinol-cytochrome c reductase core subunit 2"/>
    <property type="match status" value="1"/>
</dbReference>